<evidence type="ECO:0000256" key="4">
    <source>
        <dbReference type="ARBA" id="ARBA00022692"/>
    </source>
</evidence>
<sequence length="367" mass="38461">MRRGAHIDAVLASLIAILIISGLFIFASAALGFLGRGATNVTSVAFNHLVLGGGVGIVLLITLCFIDYNQWRKIAPYIYITALIATALVFIPHLGMEHGGGKRWLSLAGMTIQPSEALKIATVLMAAAYFAAIRGRAATLTYGLLGFLAIMAGPTLILLLQPDLGTLGIITIATFAVFFAAGARWRDIGLVLCIALLSLGTLAVFRPYVWDRVAVFINPAQGQQAEGYQLKQSLIAIGSGGLAGRGFGQSVQKFTYLPEPMGDSIFAVVGEEMGFVGSVILVLLFLALVLRGYATASSAPNLFGALAAVGIATYLSSEAFINIAAMLGIAPLTGVPLTFISQGGSAMLASLASAGILLNISRRRNRR</sequence>
<comment type="catalytic activity">
    <reaction evidence="15">
        <text>[GlcNAc-(1-&gt;4)-Mur2Ac(oyl-L-Ala-gamma-D-Glu-L-Lys-D-Ala-D-Ala)](n)-di-trans,octa-cis-undecaprenyl diphosphate + beta-D-GlcNAc-(1-&gt;4)-Mur2Ac(oyl-L-Ala-gamma-D-Glu-L-Lys-D-Ala-D-Ala)-di-trans,octa-cis-undecaprenyl diphosphate = [GlcNAc-(1-&gt;4)-Mur2Ac(oyl-L-Ala-gamma-D-Glu-L-Lys-D-Ala-D-Ala)](n+1)-di-trans,octa-cis-undecaprenyl diphosphate + di-trans,octa-cis-undecaprenyl diphosphate + H(+)</text>
        <dbReference type="Rhea" id="RHEA:23708"/>
        <dbReference type="Rhea" id="RHEA-COMP:9602"/>
        <dbReference type="Rhea" id="RHEA-COMP:9603"/>
        <dbReference type="ChEBI" id="CHEBI:15378"/>
        <dbReference type="ChEBI" id="CHEBI:58405"/>
        <dbReference type="ChEBI" id="CHEBI:60033"/>
        <dbReference type="ChEBI" id="CHEBI:78435"/>
        <dbReference type="EC" id="2.4.99.28"/>
    </reaction>
</comment>
<dbReference type="GO" id="GO:0009252">
    <property type="term" value="P:peptidoglycan biosynthetic process"/>
    <property type="evidence" value="ECO:0007669"/>
    <property type="project" value="UniProtKB-KW"/>
</dbReference>
<keyword evidence="6" id="KW-0573">Peptidoglycan synthesis</keyword>
<evidence type="ECO:0000256" key="12">
    <source>
        <dbReference type="ARBA" id="ARBA00041185"/>
    </source>
</evidence>
<feature type="transmembrane region" description="Helical" evidence="16">
    <location>
        <begin position="77"/>
        <end position="96"/>
    </location>
</feature>
<feature type="transmembrane region" description="Helical" evidence="16">
    <location>
        <begin position="190"/>
        <end position="209"/>
    </location>
</feature>
<evidence type="ECO:0000256" key="1">
    <source>
        <dbReference type="ARBA" id="ARBA00004141"/>
    </source>
</evidence>
<dbReference type="Pfam" id="PF01098">
    <property type="entry name" value="FTSW_RODA_SPOVE"/>
    <property type="match status" value="1"/>
</dbReference>
<dbReference type="Proteomes" id="UP000034273">
    <property type="component" value="Unassembled WGS sequence"/>
</dbReference>
<evidence type="ECO:0000256" key="8">
    <source>
        <dbReference type="ARBA" id="ARBA00023136"/>
    </source>
</evidence>
<name>A0A0G1X1D7_9BACT</name>
<protein>
    <recommendedName>
        <fullName evidence="12">Probable peptidoglycan glycosyltransferase FtsW</fullName>
        <ecNumber evidence="14">2.4.99.28</ecNumber>
    </recommendedName>
    <alternativeName>
        <fullName evidence="13">Cell division protein FtsW</fullName>
    </alternativeName>
    <alternativeName>
        <fullName evidence="10">Cell wall polymerase</fullName>
    </alternativeName>
    <alternativeName>
        <fullName evidence="9">Peptidoglycan polymerase</fullName>
    </alternativeName>
</protein>
<evidence type="ECO:0000313" key="17">
    <source>
        <dbReference type="EMBL" id="KKW24675.1"/>
    </source>
</evidence>
<evidence type="ECO:0000256" key="3">
    <source>
        <dbReference type="ARBA" id="ARBA00022679"/>
    </source>
</evidence>
<gene>
    <name evidence="17" type="ORF">UY67_C0005G0047</name>
</gene>
<feature type="transmembrane region" description="Helical" evidence="16">
    <location>
        <begin position="166"/>
        <end position="183"/>
    </location>
</feature>
<feature type="transmembrane region" description="Helical" evidence="16">
    <location>
        <begin position="265"/>
        <end position="290"/>
    </location>
</feature>
<comment type="similarity">
    <text evidence="11">Belongs to the SEDS family. FtsW subfamily.</text>
</comment>
<feature type="transmembrane region" description="Helical" evidence="16">
    <location>
        <begin position="45"/>
        <end position="65"/>
    </location>
</feature>
<keyword evidence="2" id="KW-0328">Glycosyltransferase</keyword>
<dbReference type="PANTHER" id="PTHR30474:SF2">
    <property type="entry name" value="PEPTIDOGLYCAN GLYCOSYLTRANSFERASE FTSW-RELATED"/>
    <property type="match status" value="1"/>
</dbReference>
<comment type="subcellular location">
    <subcellularLocation>
        <location evidence="1">Membrane</location>
        <topology evidence="1">Multi-pass membrane protein</topology>
    </subcellularLocation>
</comment>
<evidence type="ECO:0000256" key="11">
    <source>
        <dbReference type="ARBA" id="ARBA00038053"/>
    </source>
</evidence>
<evidence type="ECO:0000256" key="6">
    <source>
        <dbReference type="ARBA" id="ARBA00022984"/>
    </source>
</evidence>
<organism evidence="17 18">
    <name type="scientific">Candidatus Kaiserbacteria bacterium GW2011_GWA2_52_12</name>
    <dbReference type="NCBI Taxonomy" id="1618671"/>
    <lineage>
        <taxon>Bacteria</taxon>
        <taxon>Candidatus Kaiseribacteriota</taxon>
    </lineage>
</organism>
<comment type="caution">
    <text evidence="17">The sequence shown here is derived from an EMBL/GenBank/DDBJ whole genome shotgun (WGS) entry which is preliminary data.</text>
</comment>
<evidence type="ECO:0000256" key="16">
    <source>
        <dbReference type="SAM" id="Phobius"/>
    </source>
</evidence>
<dbReference type="AlphaFoldDB" id="A0A0G1X1D7"/>
<dbReference type="GO" id="GO:0032153">
    <property type="term" value="C:cell division site"/>
    <property type="evidence" value="ECO:0007669"/>
    <property type="project" value="TreeGrafter"/>
</dbReference>
<dbReference type="EC" id="2.4.99.28" evidence="14"/>
<keyword evidence="7 16" id="KW-1133">Transmembrane helix</keyword>
<keyword evidence="3" id="KW-0808">Transferase</keyword>
<proteinExistence type="inferred from homology"/>
<feature type="transmembrane region" description="Helical" evidence="16">
    <location>
        <begin position="140"/>
        <end position="160"/>
    </location>
</feature>
<evidence type="ECO:0000256" key="2">
    <source>
        <dbReference type="ARBA" id="ARBA00022676"/>
    </source>
</evidence>
<evidence type="ECO:0000313" key="18">
    <source>
        <dbReference type="Proteomes" id="UP000034273"/>
    </source>
</evidence>
<evidence type="ECO:0000256" key="14">
    <source>
        <dbReference type="ARBA" id="ARBA00044770"/>
    </source>
</evidence>
<evidence type="ECO:0000256" key="5">
    <source>
        <dbReference type="ARBA" id="ARBA00022960"/>
    </source>
</evidence>
<keyword evidence="4 16" id="KW-0812">Transmembrane</keyword>
<evidence type="ECO:0000256" key="7">
    <source>
        <dbReference type="ARBA" id="ARBA00022989"/>
    </source>
</evidence>
<evidence type="ECO:0000256" key="9">
    <source>
        <dbReference type="ARBA" id="ARBA00032370"/>
    </source>
</evidence>
<evidence type="ECO:0000256" key="15">
    <source>
        <dbReference type="ARBA" id="ARBA00049902"/>
    </source>
</evidence>
<dbReference type="InterPro" id="IPR001182">
    <property type="entry name" value="FtsW/RodA"/>
</dbReference>
<feature type="transmembrane region" description="Helical" evidence="16">
    <location>
        <begin position="116"/>
        <end position="133"/>
    </location>
</feature>
<evidence type="ECO:0000256" key="13">
    <source>
        <dbReference type="ARBA" id="ARBA00041418"/>
    </source>
</evidence>
<dbReference type="GO" id="GO:0051301">
    <property type="term" value="P:cell division"/>
    <property type="evidence" value="ECO:0007669"/>
    <property type="project" value="InterPro"/>
</dbReference>
<accession>A0A0G1X1D7</accession>
<dbReference type="InterPro" id="IPR018365">
    <property type="entry name" value="Cell_cycle_FtsW-rel_CS"/>
</dbReference>
<keyword evidence="8 16" id="KW-0472">Membrane</keyword>
<dbReference type="GO" id="GO:0008955">
    <property type="term" value="F:peptidoglycan glycosyltransferase activity"/>
    <property type="evidence" value="ECO:0007669"/>
    <property type="project" value="UniProtKB-EC"/>
</dbReference>
<reference evidence="17 18" key="1">
    <citation type="journal article" date="2015" name="Nature">
        <title>rRNA introns, odd ribosomes, and small enigmatic genomes across a large radiation of phyla.</title>
        <authorList>
            <person name="Brown C.T."/>
            <person name="Hug L.A."/>
            <person name="Thomas B.C."/>
            <person name="Sharon I."/>
            <person name="Castelle C.J."/>
            <person name="Singh A."/>
            <person name="Wilkins M.J."/>
            <person name="Williams K.H."/>
            <person name="Banfield J.F."/>
        </authorList>
    </citation>
    <scope>NUCLEOTIDE SEQUENCE [LARGE SCALE GENOMIC DNA]</scope>
</reference>
<evidence type="ECO:0000256" key="10">
    <source>
        <dbReference type="ARBA" id="ARBA00033270"/>
    </source>
</evidence>
<dbReference type="GO" id="GO:0005886">
    <property type="term" value="C:plasma membrane"/>
    <property type="evidence" value="ECO:0007669"/>
    <property type="project" value="TreeGrafter"/>
</dbReference>
<dbReference type="EMBL" id="LCQW01000005">
    <property type="protein sequence ID" value="KKW24675.1"/>
    <property type="molecule type" value="Genomic_DNA"/>
</dbReference>
<keyword evidence="5" id="KW-0133">Cell shape</keyword>
<dbReference type="PANTHER" id="PTHR30474">
    <property type="entry name" value="CELL CYCLE PROTEIN"/>
    <property type="match status" value="1"/>
</dbReference>
<dbReference type="STRING" id="1618671.UY67_C0005G0047"/>
<feature type="transmembrane region" description="Helical" evidence="16">
    <location>
        <begin position="302"/>
        <end position="327"/>
    </location>
</feature>
<dbReference type="PROSITE" id="PS00428">
    <property type="entry name" value="FTSW_RODA_SPOVE"/>
    <property type="match status" value="1"/>
</dbReference>
<dbReference type="GO" id="GO:0015648">
    <property type="term" value="F:lipid-linked peptidoglycan transporter activity"/>
    <property type="evidence" value="ECO:0007669"/>
    <property type="project" value="TreeGrafter"/>
</dbReference>
<dbReference type="GO" id="GO:0008360">
    <property type="term" value="P:regulation of cell shape"/>
    <property type="evidence" value="ECO:0007669"/>
    <property type="project" value="UniProtKB-KW"/>
</dbReference>
<feature type="transmembrane region" description="Helical" evidence="16">
    <location>
        <begin position="339"/>
        <end position="360"/>
    </location>
</feature>
<feature type="transmembrane region" description="Helical" evidence="16">
    <location>
        <begin position="9"/>
        <end position="33"/>
    </location>
</feature>